<dbReference type="SUPFAM" id="SSF88946">
    <property type="entry name" value="Sigma2 domain of RNA polymerase sigma factors"/>
    <property type="match status" value="1"/>
</dbReference>
<dbReference type="Pfam" id="PF04545">
    <property type="entry name" value="Sigma70_r4"/>
    <property type="match status" value="1"/>
</dbReference>
<dbReference type="InterPro" id="IPR007624">
    <property type="entry name" value="RNA_pol_sigma70_r3"/>
</dbReference>
<dbReference type="InterPro" id="IPR007630">
    <property type="entry name" value="RNA_pol_sigma70_r4"/>
</dbReference>
<sequence length="313" mass="35419">MTVTSGTLRQSASAPEPDLVRRYLNQVGSTPLLTAEQEVDLAKRIEAGVYAEQLLPAATGERADELRVVADQGRAAMDHMVRANLRLVVSIAKKYTYHEMPFLDLVQEGNLGLIHAVKKFDYAKGYKFSTYATWWIRQAITRGVAEQGRTVRLPVHVVEQLSKVRRVERQLGLKLNRDPSVEEIAEEADVAPERVAELRRIGRSVVSLETPIGEDGDTVFGDLLEDSESASAQELVEHQQFAARLRELVDSLPARQARIMTLRYGLDDGRQRTLQEVADELGLTRERIRQLEKESMRWLREPEHCQPLRAWAS</sequence>
<evidence type="ECO:0000256" key="3">
    <source>
        <dbReference type="ARBA" id="ARBA00023082"/>
    </source>
</evidence>
<evidence type="ECO:0000256" key="2">
    <source>
        <dbReference type="ARBA" id="ARBA00023015"/>
    </source>
</evidence>
<evidence type="ECO:0000256" key="1">
    <source>
        <dbReference type="ARBA" id="ARBA00007788"/>
    </source>
</evidence>
<dbReference type="InterPro" id="IPR009042">
    <property type="entry name" value="RNA_pol_sigma70_r1_2"/>
</dbReference>
<evidence type="ECO:0000256" key="6">
    <source>
        <dbReference type="RuleBase" id="RU362124"/>
    </source>
</evidence>
<gene>
    <name evidence="9" type="ORF">ACFFQA_06155</name>
</gene>
<dbReference type="SUPFAM" id="SSF88659">
    <property type="entry name" value="Sigma3 and sigma4 domains of RNA polymerase sigma factors"/>
    <property type="match status" value="2"/>
</dbReference>
<dbReference type="InterPro" id="IPR013325">
    <property type="entry name" value="RNA_pol_sigma_r2"/>
</dbReference>
<evidence type="ECO:0000256" key="5">
    <source>
        <dbReference type="ARBA" id="ARBA00023163"/>
    </source>
</evidence>
<dbReference type="PROSITE" id="PS00715">
    <property type="entry name" value="SIGMA70_1"/>
    <property type="match status" value="1"/>
</dbReference>
<dbReference type="InterPro" id="IPR000943">
    <property type="entry name" value="RNA_pol_sigma70"/>
</dbReference>
<dbReference type="PROSITE" id="PS00716">
    <property type="entry name" value="SIGMA70_2"/>
    <property type="match status" value="1"/>
</dbReference>
<proteinExistence type="inferred from homology"/>
<dbReference type="InterPro" id="IPR014284">
    <property type="entry name" value="RNA_pol_sigma-70_dom"/>
</dbReference>
<protein>
    <recommendedName>
        <fullName evidence="6">RNA polymerase sigma factor</fullName>
    </recommendedName>
</protein>
<reference evidence="9 10" key="1">
    <citation type="submission" date="2024-09" db="EMBL/GenBank/DDBJ databases">
        <authorList>
            <person name="Sun Q."/>
            <person name="Mori K."/>
        </authorList>
    </citation>
    <scope>NUCLEOTIDE SEQUENCE [LARGE SCALE GENOMIC DNA]</scope>
    <source>
        <strain evidence="9 10">TBRC 7907</strain>
    </source>
</reference>
<dbReference type="Pfam" id="PF04542">
    <property type="entry name" value="Sigma70_r2"/>
    <property type="match status" value="1"/>
</dbReference>
<keyword evidence="3 6" id="KW-0731">Sigma factor</keyword>
<comment type="similarity">
    <text evidence="1 6">Belongs to the sigma-70 factor family.</text>
</comment>
<accession>A0ABV5ZRK1</accession>
<organism evidence="9 10">
    <name type="scientific">Allokutzneria oryzae</name>
    <dbReference type="NCBI Taxonomy" id="1378989"/>
    <lineage>
        <taxon>Bacteria</taxon>
        <taxon>Bacillati</taxon>
        <taxon>Actinomycetota</taxon>
        <taxon>Actinomycetes</taxon>
        <taxon>Pseudonocardiales</taxon>
        <taxon>Pseudonocardiaceae</taxon>
        <taxon>Allokutzneria</taxon>
    </lineage>
</organism>
<dbReference type="PRINTS" id="PR00046">
    <property type="entry name" value="SIGMA70FCT"/>
</dbReference>
<dbReference type="InterPro" id="IPR013324">
    <property type="entry name" value="RNA_pol_sigma_r3/r4-like"/>
</dbReference>
<name>A0ABV5ZRK1_9PSEU</name>
<dbReference type="Gene3D" id="1.10.601.10">
    <property type="entry name" value="RNA Polymerase Primary Sigma Factor"/>
    <property type="match status" value="2"/>
</dbReference>
<dbReference type="PANTHER" id="PTHR30603:SF60">
    <property type="entry name" value="RNA POLYMERASE SIGMA FACTOR RPOD"/>
    <property type="match status" value="1"/>
</dbReference>
<dbReference type="EMBL" id="JBHLZU010000005">
    <property type="protein sequence ID" value="MFB9903518.1"/>
    <property type="molecule type" value="Genomic_DNA"/>
</dbReference>
<dbReference type="PANTHER" id="PTHR30603">
    <property type="entry name" value="RNA POLYMERASE SIGMA FACTOR RPO"/>
    <property type="match status" value="1"/>
</dbReference>
<keyword evidence="2 6" id="KW-0805">Transcription regulation</keyword>
<dbReference type="InterPro" id="IPR050239">
    <property type="entry name" value="Sigma-70_RNA_pol_init_factors"/>
</dbReference>
<comment type="function">
    <text evidence="6">Sigma factors are initiation factors that promote the attachment of RNA polymerase to specific initiation sites and are then released.</text>
</comment>
<dbReference type="Pfam" id="PF04539">
    <property type="entry name" value="Sigma70_r3"/>
    <property type="match status" value="1"/>
</dbReference>
<evidence type="ECO:0000259" key="7">
    <source>
        <dbReference type="PROSITE" id="PS00715"/>
    </source>
</evidence>
<evidence type="ECO:0000256" key="4">
    <source>
        <dbReference type="ARBA" id="ARBA00023125"/>
    </source>
</evidence>
<dbReference type="Gene3D" id="1.10.10.10">
    <property type="entry name" value="Winged helix-like DNA-binding domain superfamily/Winged helix DNA-binding domain"/>
    <property type="match status" value="2"/>
</dbReference>
<evidence type="ECO:0000313" key="10">
    <source>
        <dbReference type="Proteomes" id="UP001589693"/>
    </source>
</evidence>
<dbReference type="Pfam" id="PF00140">
    <property type="entry name" value="Sigma70_r1_2"/>
    <property type="match status" value="1"/>
</dbReference>
<dbReference type="RefSeq" id="WP_377850662.1">
    <property type="nucleotide sequence ID" value="NZ_JBHLZU010000005.1"/>
</dbReference>
<feature type="domain" description="RNA polymerase sigma-70" evidence="7">
    <location>
        <begin position="104"/>
        <end position="117"/>
    </location>
</feature>
<keyword evidence="10" id="KW-1185">Reference proteome</keyword>
<dbReference type="InterPro" id="IPR036388">
    <property type="entry name" value="WH-like_DNA-bd_sf"/>
</dbReference>
<comment type="caution">
    <text evidence="9">The sequence shown here is derived from an EMBL/GenBank/DDBJ whole genome shotgun (WGS) entry which is preliminary data.</text>
</comment>
<dbReference type="CDD" id="cd06171">
    <property type="entry name" value="Sigma70_r4"/>
    <property type="match status" value="1"/>
</dbReference>
<keyword evidence="4 6" id="KW-0238">DNA-binding</keyword>
<feature type="domain" description="RNA polymerase sigma-70" evidence="8">
    <location>
        <begin position="273"/>
        <end position="299"/>
    </location>
</feature>
<dbReference type="NCBIfam" id="TIGR02937">
    <property type="entry name" value="sigma70-ECF"/>
    <property type="match status" value="1"/>
</dbReference>
<evidence type="ECO:0000259" key="8">
    <source>
        <dbReference type="PROSITE" id="PS00716"/>
    </source>
</evidence>
<dbReference type="Proteomes" id="UP001589693">
    <property type="component" value="Unassembled WGS sequence"/>
</dbReference>
<keyword evidence="5 6" id="KW-0804">Transcription</keyword>
<evidence type="ECO:0000313" key="9">
    <source>
        <dbReference type="EMBL" id="MFB9903518.1"/>
    </source>
</evidence>
<dbReference type="InterPro" id="IPR007627">
    <property type="entry name" value="RNA_pol_sigma70_r2"/>
</dbReference>